<evidence type="ECO:0000256" key="8">
    <source>
        <dbReference type="ARBA" id="ARBA00023136"/>
    </source>
</evidence>
<proteinExistence type="inferred from homology"/>
<feature type="domain" description="Fibronectin type-III" evidence="19">
    <location>
        <begin position="479"/>
        <end position="581"/>
    </location>
</feature>
<dbReference type="Proteomes" id="UP001151699">
    <property type="component" value="Chromosome C"/>
</dbReference>
<keyword evidence="3 17" id="KW-0812">Transmembrane</keyword>
<feature type="region of interest" description="Disordered" evidence="16">
    <location>
        <begin position="841"/>
        <end position="922"/>
    </location>
</feature>
<keyword evidence="21" id="KW-1185">Reference proteome</keyword>
<dbReference type="GO" id="GO:0007399">
    <property type="term" value="P:nervous system development"/>
    <property type="evidence" value="ECO:0007669"/>
    <property type="project" value="TreeGrafter"/>
</dbReference>
<evidence type="ECO:0000259" key="19">
    <source>
        <dbReference type="PROSITE" id="PS50853"/>
    </source>
</evidence>
<comment type="subcellular location">
    <subcellularLocation>
        <location evidence="1">Membrane</location>
        <topology evidence="1">Single-pass type I membrane protein</topology>
    </subcellularLocation>
</comment>
<dbReference type="PROSITE" id="PS50835">
    <property type="entry name" value="IG_LIKE"/>
    <property type="match status" value="4"/>
</dbReference>
<dbReference type="InterPro" id="IPR003598">
    <property type="entry name" value="Ig_sub2"/>
</dbReference>
<evidence type="ECO:0000256" key="17">
    <source>
        <dbReference type="SAM" id="Phobius"/>
    </source>
</evidence>
<accession>A0A9Q0MRQ1</accession>
<dbReference type="SUPFAM" id="SSF48726">
    <property type="entry name" value="Immunoglobulin"/>
    <property type="match status" value="4"/>
</dbReference>
<evidence type="ECO:0000256" key="3">
    <source>
        <dbReference type="ARBA" id="ARBA00022692"/>
    </source>
</evidence>
<dbReference type="InterPro" id="IPR036116">
    <property type="entry name" value="FN3_sf"/>
</dbReference>
<feature type="compositionally biased region" description="Basic residues" evidence="16">
    <location>
        <begin position="465"/>
        <end position="476"/>
    </location>
</feature>
<dbReference type="PROSITE" id="PS50853">
    <property type="entry name" value="FN3"/>
    <property type="match status" value="2"/>
</dbReference>
<keyword evidence="7 17" id="KW-1133">Transmembrane helix</keyword>
<dbReference type="SMART" id="SM00408">
    <property type="entry name" value="IGc2"/>
    <property type="match status" value="3"/>
</dbReference>
<dbReference type="CDD" id="cd00063">
    <property type="entry name" value="FN3"/>
    <property type="match status" value="2"/>
</dbReference>
<feature type="domain" description="Fibronectin type-III" evidence="19">
    <location>
        <begin position="593"/>
        <end position="687"/>
    </location>
</feature>
<feature type="compositionally biased region" description="Basic and acidic residues" evidence="16">
    <location>
        <begin position="824"/>
        <end position="834"/>
    </location>
</feature>
<feature type="compositionally biased region" description="Polar residues" evidence="16">
    <location>
        <begin position="906"/>
        <end position="922"/>
    </location>
</feature>
<evidence type="ECO:0000256" key="1">
    <source>
        <dbReference type="ARBA" id="ARBA00004479"/>
    </source>
</evidence>
<dbReference type="InterPro" id="IPR003961">
    <property type="entry name" value="FN3_dom"/>
</dbReference>
<dbReference type="Pfam" id="PF00041">
    <property type="entry name" value="fn3"/>
    <property type="match status" value="2"/>
</dbReference>
<organism evidence="20 21">
    <name type="scientific">Pseudolycoriella hygida</name>
    <dbReference type="NCBI Taxonomy" id="35572"/>
    <lineage>
        <taxon>Eukaryota</taxon>
        <taxon>Metazoa</taxon>
        <taxon>Ecdysozoa</taxon>
        <taxon>Arthropoda</taxon>
        <taxon>Hexapoda</taxon>
        <taxon>Insecta</taxon>
        <taxon>Pterygota</taxon>
        <taxon>Neoptera</taxon>
        <taxon>Endopterygota</taxon>
        <taxon>Diptera</taxon>
        <taxon>Nematocera</taxon>
        <taxon>Sciaroidea</taxon>
        <taxon>Sciaridae</taxon>
        <taxon>Pseudolycoriella</taxon>
    </lineage>
</organism>
<evidence type="ECO:0000256" key="10">
    <source>
        <dbReference type="ARBA" id="ARBA00023180"/>
    </source>
</evidence>
<feature type="region of interest" description="Disordered" evidence="16">
    <location>
        <begin position="740"/>
        <end position="773"/>
    </location>
</feature>
<evidence type="ECO:0000313" key="21">
    <source>
        <dbReference type="Proteomes" id="UP001151699"/>
    </source>
</evidence>
<sequence length="922" mass="101721">MISINQNHYRPHHQHHITKVLFLYILIIGNIFPSCKCSSHSSKLGVHMVRSPESTIAPLGDEVLFECELNLSPDSMEWRFRSTNSSGMVNDYLYLNKNDGYNITTHDGTSKLRVYVNQNTVGEYECVAWFGASALASIPARLTLAAISLDNKTTLYDSNTKTHRTLPPEIVHWKVHPGNSIVIKCGDVVSNPAPAWSFFKDNHPVPTSVPQLSSGSLILQSVAPEHSGIYSCSAVNSITGNEIKLWQKIELMVENTTRSAPQFLVSPVQKFSVKPGATAILECPGVANPIPKAVWSRPDTAIYNNRTTVLSYGLQIVDVIVEDRGMYVCRLDNGITPVLVHTIQLEVQEVPSIVDGPQETLTNEGESLELQCVARGYPRPLLYWMINGADTRWDPLTKINGSSLVIATVQKMHAGIVQCFAKNDAGEVSYSNLLQVKPRQISGEVGLQPLGTFPQTTKANDHTGKPAKGHKKHKHTMIPPSRPSITRLSDNKVMVRWTVPSKEGLPIRFFKVQYRVLGDTAKKVARTIWMTDSEDILPDVRMYEVDNLKPDHFYRFRIAAVYSNNDNKLSNVSTKFLLQRGSQLGPFKSNLSAPNLTRVEAISETAVVLHWLFPSKPTSPVDGFYAYYRKASTAGEYMKATVDGMHTRHFKIDHLEPGTAYEFKLQSFTASAASDFLAIITGKTLKPSTPPPVSDNSENETMVNTPISYLPFIAGGVGGGLLLLLVIILACFCVKRKNSDRDDDANENKAHPDHIQAEPNGFSGANGRVLSSPIHKSSRLNGVVPRMNITSNPLAQDGDKNRNVMELRFLPVAAVQQNNNHTQGGERRTLERSTRNLQYVAPATDGNKMPQTDNGGGVNVSSIRKTRRTSGGPGSPRVVRGVSSELLHNRSPMPVRAHTSKRNRLGSRTENMSSGSLNSIEV</sequence>
<dbReference type="PANTHER" id="PTHR44170">
    <property type="entry name" value="PROTEIN SIDEKICK"/>
    <property type="match status" value="1"/>
</dbReference>
<feature type="compositionally biased region" description="Low complexity" evidence="16">
    <location>
        <begin position="875"/>
        <end position="884"/>
    </location>
</feature>
<feature type="compositionally biased region" description="Polar residues" evidence="16">
    <location>
        <begin position="849"/>
        <end position="863"/>
    </location>
</feature>
<dbReference type="AlphaFoldDB" id="A0A9Q0MRQ1"/>
<feature type="domain" description="Ig-like" evidence="18">
    <location>
        <begin position="351"/>
        <end position="435"/>
    </location>
</feature>
<evidence type="ECO:0000259" key="18">
    <source>
        <dbReference type="PROSITE" id="PS50835"/>
    </source>
</evidence>
<dbReference type="Pfam" id="PF07679">
    <property type="entry name" value="I-set"/>
    <property type="match status" value="1"/>
</dbReference>
<comment type="subunit">
    <text evidence="14">Homodimer. Heterotetramer; 2 iHog chains bind 2 hh chains when facilitated by heparin, heparin is required to promote high-affinity interactions between hh and iHog.</text>
</comment>
<evidence type="ECO:0000256" key="2">
    <source>
        <dbReference type="ARBA" id="ARBA00022674"/>
    </source>
</evidence>
<feature type="domain" description="Ig-like" evidence="18">
    <location>
        <begin position="261"/>
        <end position="346"/>
    </location>
</feature>
<keyword evidence="6" id="KW-0654">Proteoglycan</keyword>
<dbReference type="GO" id="GO:0098609">
    <property type="term" value="P:cell-cell adhesion"/>
    <property type="evidence" value="ECO:0007669"/>
    <property type="project" value="TreeGrafter"/>
</dbReference>
<dbReference type="InterPro" id="IPR013783">
    <property type="entry name" value="Ig-like_fold"/>
</dbReference>
<evidence type="ECO:0000256" key="7">
    <source>
        <dbReference type="ARBA" id="ARBA00022989"/>
    </source>
</evidence>
<keyword evidence="5" id="KW-0677">Repeat</keyword>
<dbReference type="GO" id="GO:0009653">
    <property type="term" value="P:anatomical structure morphogenesis"/>
    <property type="evidence" value="ECO:0007669"/>
    <property type="project" value="UniProtKB-ARBA"/>
</dbReference>
<evidence type="ECO:0000256" key="11">
    <source>
        <dbReference type="ARBA" id="ARBA00023319"/>
    </source>
</evidence>
<keyword evidence="8 17" id="KW-0472">Membrane</keyword>
<comment type="caution">
    <text evidence="20">The sequence shown here is derived from an EMBL/GenBank/DDBJ whole genome shotgun (WGS) entry which is preliminary data.</text>
</comment>
<evidence type="ECO:0000256" key="9">
    <source>
        <dbReference type="ARBA" id="ARBA00023157"/>
    </source>
</evidence>
<evidence type="ECO:0000256" key="14">
    <source>
        <dbReference type="ARBA" id="ARBA00038530"/>
    </source>
</evidence>
<comment type="function">
    <text evidence="12">Mediates response to the active Hedgehog (Hh) protein signal in embryos, functioning upstream or at the level of patched (ptc).</text>
</comment>
<dbReference type="GO" id="GO:0030154">
    <property type="term" value="P:cell differentiation"/>
    <property type="evidence" value="ECO:0007669"/>
    <property type="project" value="UniProtKB-ARBA"/>
</dbReference>
<dbReference type="InterPro" id="IPR036179">
    <property type="entry name" value="Ig-like_dom_sf"/>
</dbReference>
<keyword evidence="4" id="KW-0732">Signal</keyword>
<evidence type="ECO:0000256" key="4">
    <source>
        <dbReference type="ARBA" id="ARBA00022729"/>
    </source>
</evidence>
<gene>
    <name evidence="20" type="primary">iHog_1</name>
    <name evidence="20" type="ORF">Bhyg_15347</name>
</gene>
<dbReference type="OrthoDB" id="9998697at2759"/>
<feature type="domain" description="Ig-like" evidence="18">
    <location>
        <begin position="33"/>
        <end position="143"/>
    </location>
</feature>
<evidence type="ECO:0000256" key="12">
    <source>
        <dbReference type="ARBA" id="ARBA00037573"/>
    </source>
</evidence>
<dbReference type="CDD" id="cd00096">
    <property type="entry name" value="Ig"/>
    <property type="match status" value="1"/>
</dbReference>
<dbReference type="InterPro" id="IPR013098">
    <property type="entry name" value="Ig_I-set"/>
</dbReference>
<feature type="domain" description="Ig-like" evidence="18">
    <location>
        <begin position="168"/>
        <end position="244"/>
    </location>
</feature>
<feature type="transmembrane region" description="Helical" evidence="17">
    <location>
        <begin position="709"/>
        <end position="734"/>
    </location>
</feature>
<keyword evidence="2" id="KW-0358">Heparin-binding</keyword>
<evidence type="ECO:0000313" key="20">
    <source>
        <dbReference type="EMBL" id="KAJ6636752.1"/>
    </source>
</evidence>
<evidence type="ECO:0000256" key="5">
    <source>
        <dbReference type="ARBA" id="ARBA00022737"/>
    </source>
</evidence>
<dbReference type="InterPro" id="IPR003599">
    <property type="entry name" value="Ig_sub"/>
</dbReference>
<name>A0A9Q0MRQ1_9DIPT</name>
<feature type="region of interest" description="Disordered" evidence="16">
    <location>
        <begin position="815"/>
        <end position="834"/>
    </location>
</feature>
<evidence type="ECO:0000256" key="15">
    <source>
        <dbReference type="ARBA" id="ARBA00041099"/>
    </source>
</evidence>
<dbReference type="Pfam" id="PF13927">
    <property type="entry name" value="Ig_3"/>
    <property type="match status" value="2"/>
</dbReference>
<dbReference type="SMART" id="SM00409">
    <property type="entry name" value="IG"/>
    <property type="match status" value="4"/>
</dbReference>
<keyword evidence="11" id="KW-0393">Immunoglobulin domain</keyword>
<dbReference type="SMART" id="SM00060">
    <property type="entry name" value="FN3"/>
    <property type="match status" value="2"/>
</dbReference>
<keyword evidence="9" id="KW-1015">Disulfide bond</keyword>
<evidence type="ECO:0000256" key="16">
    <source>
        <dbReference type="SAM" id="MobiDB-lite"/>
    </source>
</evidence>
<dbReference type="SUPFAM" id="SSF49265">
    <property type="entry name" value="Fibronectin type III"/>
    <property type="match status" value="2"/>
</dbReference>
<dbReference type="InterPro" id="IPR007110">
    <property type="entry name" value="Ig-like_dom"/>
</dbReference>
<feature type="region of interest" description="Disordered" evidence="16">
    <location>
        <begin position="451"/>
        <end position="483"/>
    </location>
</feature>
<dbReference type="Gene3D" id="2.60.40.10">
    <property type="entry name" value="Immunoglobulins"/>
    <property type="match status" value="6"/>
</dbReference>
<comment type="similarity">
    <text evidence="13">Belongs to the immunoglobulin superfamily. IHOG family.</text>
</comment>
<keyword evidence="10" id="KW-0325">Glycoprotein</keyword>
<dbReference type="EMBL" id="WJQU01000004">
    <property type="protein sequence ID" value="KAJ6636752.1"/>
    <property type="molecule type" value="Genomic_DNA"/>
</dbReference>
<dbReference type="PANTHER" id="PTHR44170:SF33">
    <property type="entry name" value="BROTHER OF IHOG, ISOFORM G-RELATED"/>
    <property type="match status" value="1"/>
</dbReference>
<feature type="compositionally biased region" description="Basic and acidic residues" evidence="16">
    <location>
        <begin position="746"/>
        <end position="756"/>
    </location>
</feature>
<evidence type="ECO:0000256" key="6">
    <source>
        <dbReference type="ARBA" id="ARBA00022974"/>
    </source>
</evidence>
<evidence type="ECO:0000256" key="13">
    <source>
        <dbReference type="ARBA" id="ARBA00038144"/>
    </source>
</evidence>
<protein>
    <recommendedName>
        <fullName evidence="15">Interference hedgehog</fullName>
    </recommendedName>
</protein>
<reference evidence="20" key="1">
    <citation type="submission" date="2022-07" db="EMBL/GenBank/DDBJ databases">
        <authorList>
            <person name="Trinca V."/>
            <person name="Uliana J.V.C."/>
            <person name="Torres T.T."/>
            <person name="Ward R.J."/>
            <person name="Monesi N."/>
        </authorList>
    </citation>
    <scope>NUCLEOTIDE SEQUENCE</scope>
    <source>
        <strain evidence="20">HSMRA1968</strain>
        <tissue evidence="20">Whole embryos</tissue>
    </source>
</reference>